<organism evidence="2 3">
    <name type="scientific">Elysia crispata</name>
    <name type="common">lettuce slug</name>
    <dbReference type="NCBI Taxonomy" id="231223"/>
    <lineage>
        <taxon>Eukaryota</taxon>
        <taxon>Metazoa</taxon>
        <taxon>Spiralia</taxon>
        <taxon>Lophotrochozoa</taxon>
        <taxon>Mollusca</taxon>
        <taxon>Gastropoda</taxon>
        <taxon>Heterobranchia</taxon>
        <taxon>Euthyneura</taxon>
        <taxon>Panpulmonata</taxon>
        <taxon>Sacoglossa</taxon>
        <taxon>Placobranchoidea</taxon>
        <taxon>Plakobranchidae</taxon>
        <taxon>Elysia</taxon>
    </lineage>
</organism>
<evidence type="ECO:0000256" key="1">
    <source>
        <dbReference type="SAM" id="MobiDB-lite"/>
    </source>
</evidence>
<keyword evidence="3" id="KW-1185">Reference proteome</keyword>
<protein>
    <submittedName>
        <fullName evidence="2">Uncharacterized protein</fullName>
    </submittedName>
</protein>
<dbReference type="AlphaFoldDB" id="A0AAE0ZAE8"/>
<dbReference type="EMBL" id="JAWDGP010004277">
    <property type="protein sequence ID" value="KAK3765680.1"/>
    <property type="molecule type" value="Genomic_DNA"/>
</dbReference>
<feature type="region of interest" description="Disordered" evidence="1">
    <location>
        <begin position="1"/>
        <end position="60"/>
    </location>
</feature>
<accession>A0AAE0ZAE8</accession>
<gene>
    <name evidence="2" type="ORF">RRG08_026156</name>
</gene>
<evidence type="ECO:0000313" key="2">
    <source>
        <dbReference type="EMBL" id="KAK3765680.1"/>
    </source>
</evidence>
<proteinExistence type="predicted"/>
<sequence>METKAATSNLNPHDVDPDDPFDLKKSQDVEDADGIHSTSYSSSDYEMSDAGNFCPNSESDSDVEIPFQEILQCYKPPELEKQQNSFFSTVATPCSSLGVTLGLNASFIQPDKTVQNLPLFIIPRLFRTSAIGSRLDIMKRKILKKGKIPKK</sequence>
<comment type="caution">
    <text evidence="2">The sequence shown here is derived from an EMBL/GenBank/DDBJ whole genome shotgun (WGS) entry which is preliminary data.</text>
</comment>
<feature type="compositionally biased region" description="Low complexity" evidence="1">
    <location>
        <begin position="37"/>
        <end position="49"/>
    </location>
</feature>
<evidence type="ECO:0000313" key="3">
    <source>
        <dbReference type="Proteomes" id="UP001283361"/>
    </source>
</evidence>
<dbReference type="Proteomes" id="UP001283361">
    <property type="component" value="Unassembled WGS sequence"/>
</dbReference>
<name>A0AAE0ZAE8_9GAST</name>
<feature type="compositionally biased region" description="Polar residues" evidence="1">
    <location>
        <begin position="1"/>
        <end position="11"/>
    </location>
</feature>
<reference evidence="2" key="1">
    <citation type="journal article" date="2023" name="G3 (Bethesda)">
        <title>A reference genome for the long-term kleptoplast-retaining sea slug Elysia crispata morphotype clarki.</title>
        <authorList>
            <person name="Eastman K.E."/>
            <person name="Pendleton A.L."/>
            <person name="Shaikh M.A."/>
            <person name="Suttiyut T."/>
            <person name="Ogas R."/>
            <person name="Tomko P."/>
            <person name="Gavelis G."/>
            <person name="Widhalm J.R."/>
            <person name="Wisecaver J.H."/>
        </authorList>
    </citation>
    <scope>NUCLEOTIDE SEQUENCE</scope>
    <source>
        <strain evidence="2">ECLA1</strain>
    </source>
</reference>